<dbReference type="EMBL" id="GBRH01256125">
    <property type="protein sequence ID" value="JAD41770.1"/>
    <property type="molecule type" value="Transcribed_RNA"/>
</dbReference>
<accession>A0A0A8ZYE0</accession>
<name>A0A0A8ZYE0_ARUDO</name>
<protein>
    <submittedName>
        <fullName evidence="1">Uncharacterized protein</fullName>
    </submittedName>
</protein>
<organism evidence="1">
    <name type="scientific">Arundo donax</name>
    <name type="common">Giant reed</name>
    <name type="synonym">Donax arundinaceus</name>
    <dbReference type="NCBI Taxonomy" id="35708"/>
    <lineage>
        <taxon>Eukaryota</taxon>
        <taxon>Viridiplantae</taxon>
        <taxon>Streptophyta</taxon>
        <taxon>Embryophyta</taxon>
        <taxon>Tracheophyta</taxon>
        <taxon>Spermatophyta</taxon>
        <taxon>Magnoliopsida</taxon>
        <taxon>Liliopsida</taxon>
        <taxon>Poales</taxon>
        <taxon>Poaceae</taxon>
        <taxon>PACMAD clade</taxon>
        <taxon>Arundinoideae</taxon>
        <taxon>Arundineae</taxon>
        <taxon>Arundo</taxon>
    </lineage>
</organism>
<proteinExistence type="predicted"/>
<reference evidence="1" key="1">
    <citation type="submission" date="2014-09" db="EMBL/GenBank/DDBJ databases">
        <authorList>
            <person name="Magalhaes I.L.F."/>
            <person name="Oliveira U."/>
            <person name="Santos F.R."/>
            <person name="Vidigal T.H.D.A."/>
            <person name="Brescovit A.D."/>
            <person name="Santos A.J."/>
        </authorList>
    </citation>
    <scope>NUCLEOTIDE SEQUENCE</scope>
    <source>
        <tissue evidence="1">Shoot tissue taken approximately 20 cm above the soil surface</tissue>
    </source>
</reference>
<sequence>MWTLSPSAPSLPAD</sequence>
<reference evidence="1" key="2">
    <citation type="journal article" date="2015" name="Data Brief">
        <title>Shoot transcriptome of the giant reed, Arundo donax.</title>
        <authorList>
            <person name="Barrero R.A."/>
            <person name="Guerrero F.D."/>
            <person name="Moolhuijzen P."/>
            <person name="Goolsby J.A."/>
            <person name="Tidwell J."/>
            <person name="Bellgard S.E."/>
            <person name="Bellgard M.I."/>
        </authorList>
    </citation>
    <scope>NUCLEOTIDE SEQUENCE</scope>
    <source>
        <tissue evidence="1">Shoot tissue taken approximately 20 cm above the soil surface</tissue>
    </source>
</reference>
<evidence type="ECO:0000313" key="1">
    <source>
        <dbReference type="EMBL" id="JAD41770.1"/>
    </source>
</evidence>